<dbReference type="Pfam" id="PF07332">
    <property type="entry name" value="Phage_holin_3_6"/>
    <property type="match status" value="1"/>
</dbReference>
<gene>
    <name evidence="3" type="ORF">GCM10009768_05010</name>
</gene>
<evidence type="ECO:0000256" key="1">
    <source>
        <dbReference type="SAM" id="MobiDB-lite"/>
    </source>
</evidence>
<accession>A0ABP4XGL8</accession>
<dbReference type="Proteomes" id="UP001500851">
    <property type="component" value="Unassembled WGS sequence"/>
</dbReference>
<protein>
    <recommendedName>
        <fullName evidence="5">Superfamily III holin-X</fullName>
    </recommendedName>
</protein>
<evidence type="ECO:0000256" key="2">
    <source>
        <dbReference type="SAM" id="Phobius"/>
    </source>
</evidence>
<proteinExistence type="predicted"/>
<keyword evidence="2" id="KW-0472">Membrane</keyword>
<dbReference type="RefSeq" id="WP_046455161.1">
    <property type="nucleotide sequence ID" value="NZ_BAAAOB010000001.1"/>
</dbReference>
<feature type="transmembrane region" description="Helical" evidence="2">
    <location>
        <begin position="43"/>
        <end position="72"/>
    </location>
</feature>
<feature type="transmembrane region" description="Helical" evidence="2">
    <location>
        <begin position="78"/>
        <end position="104"/>
    </location>
</feature>
<feature type="region of interest" description="Disordered" evidence="1">
    <location>
        <begin position="131"/>
        <end position="160"/>
    </location>
</feature>
<dbReference type="InterPro" id="IPR009937">
    <property type="entry name" value="Phage_holin_3_6"/>
</dbReference>
<evidence type="ECO:0008006" key="5">
    <source>
        <dbReference type="Google" id="ProtNLM"/>
    </source>
</evidence>
<keyword evidence="2" id="KW-1133">Transmembrane helix</keyword>
<evidence type="ECO:0000313" key="3">
    <source>
        <dbReference type="EMBL" id="GAA1779122.1"/>
    </source>
</evidence>
<sequence>MGRRSDQAGTFELLAKLPQQVVTLARLEYENAKREIAQKAKRGGIGALAIVVALFFLFWAIAAFVAAAIAGIATVWPVWLSALVVGVGLVLLAAAAIFAGIALIKRGIPVPEDAIGRVEEDLGAMSEVRFNASAAPQAPQTDRAPRAPSMPKPGEEGNWR</sequence>
<dbReference type="EMBL" id="BAAAOB010000001">
    <property type="protein sequence ID" value="GAA1779122.1"/>
    <property type="molecule type" value="Genomic_DNA"/>
</dbReference>
<comment type="caution">
    <text evidence="3">The sequence shown here is derived from an EMBL/GenBank/DDBJ whole genome shotgun (WGS) entry which is preliminary data.</text>
</comment>
<name>A0ABP4XGL8_9MICO</name>
<organism evidence="3 4">
    <name type="scientific">Leucobacter iarius</name>
    <dbReference type="NCBI Taxonomy" id="333963"/>
    <lineage>
        <taxon>Bacteria</taxon>
        <taxon>Bacillati</taxon>
        <taxon>Actinomycetota</taxon>
        <taxon>Actinomycetes</taxon>
        <taxon>Micrococcales</taxon>
        <taxon>Microbacteriaceae</taxon>
        <taxon>Leucobacter</taxon>
    </lineage>
</organism>
<keyword evidence="4" id="KW-1185">Reference proteome</keyword>
<evidence type="ECO:0000313" key="4">
    <source>
        <dbReference type="Proteomes" id="UP001500851"/>
    </source>
</evidence>
<reference evidence="4" key="1">
    <citation type="journal article" date="2019" name="Int. J. Syst. Evol. Microbiol.">
        <title>The Global Catalogue of Microorganisms (GCM) 10K type strain sequencing project: providing services to taxonomists for standard genome sequencing and annotation.</title>
        <authorList>
            <consortium name="The Broad Institute Genomics Platform"/>
            <consortium name="The Broad Institute Genome Sequencing Center for Infectious Disease"/>
            <person name="Wu L."/>
            <person name="Ma J."/>
        </authorList>
    </citation>
    <scope>NUCLEOTIDE SEQUENCE [LARGE SCALE GENOMIC DNA]</scope>
    <source>
        <strain evidence="4">JCM 14736</strain>
    </source>
</reference>
<keyword evidence="2" id="KW-0812">Transmembrane</keyword>